<evidence type="ECO:0000313" key="3">
    <source>
        <dbReference type="Proteomes" id="UP000037237"/>
    </source>
</evidence>
<accession>A0A0M0BUR3</accession>
<protein>
    <recommendedName>
        <fullName evidence="4">CNNM transmembrane domain-containing protein</fullName>
    </recommendedName>
</protein>
<evidence type="ECO:0000313" key="2">
    <source>
        <dbReference type="EMBL" id="KON31916.1"/>
    </source>
</evidence>
<sequence>MFEISLSGFLFLFIIITLIISEKFGYSVISDLDSDTKLKEINKDPKKFKIGTLLAFIEHGTIIALAITLFLAFNSFNMTLAVIWTISRITE</sequence>
<evidence type="ECO:0008006" key="4">
    <source>
        <dbReference type="Google" id="ProtNLM"/>
    </source>
</evidence>
<reference evidence="2 3" key="1">
    <citation type="submission" date="2015-06" db="EMBL/GenBank/DDBJ databases">
        <title>New insights into the roles of widespread benthic archaea in carbon and nitrogen cycling.</title>
        <authorList>
            <person name="Lazar C.S."/>
            <person name="Baker B.J."/>
            <person name="Seitz K.W."/>
            <person name="Hyde A.S."/>
            <person name="Dick G.J."/>
            <person name="Hinrichs K.-U."/>
            <person name="Teske A.P."/>
        </authorList>
    </citation>
    <scope>NUCLEOTIDE SEQUENCE [LARGE SCALE GENOMIC DNA]</scope>
    <source>
        <strain evidence="2">SG8-32-1</strain>
    </source>
</reference>
<keyword evidence="1" id="KW-1133">Transmembrane helix</keyword>
<evidence type="ECO:0000256" key="1">
    <source>
        <dbReference type="SAM" id="Phobius"/>
    </source>
</evidence>
<keyword evidence="1" id="KW-0472">Membrane</keyword>
<keyword evidence="1" id="KW-0812">Transmembrane</keyword>
<dbReference type="EMBL" id="LFWU01000085">
    <property type="protein sequence ID" value="KON31916.1"/>
    <property type="molecule type" value="Genomic_DNA"/>
</dbReference>
<organism evidence="2 3">
    <name type="scientific">miscellaneous Crenarchaeota group-1 archaeon SG8-32-1</name>
    <dbReference type="NCBI Taxonomy" id="1685124"/>
    <lineage>
        <taxon>Archaea</taxon>
        <taxon>Candidatus Bathyarchaeota</taxon>
        <taxon>MCG-1</taxon>
    </lineage>
</organism>
<dbReference type="InterPro" id="IPR025495">
    <property type="entry name" value="DUF4386"/>
</dbReference>
<proteinExistence type="predicted"/>
<comment type="caution">
    <text evidence="2">The sequence shown here is derived from an EMBL/GenBank/DDBJ whole genome shotgun (WGS) entry which is preliminary data.</text>
</comment>
<dbReference type="Pfam" id="PF14329">
    <property type="entry name" value="DUF4386"/>
    <property type="match status" value="1"/>
</dbReference>
<gene>
    <name evidence="2" type="ORF">AC477_03635</name>
</gene>
<dbReference type="AlphaFoldDB" id="A0A0M0BUR3"/>
<feature type="non-terminal residue" evidence="2">
    <location>
        <position position="91"/>
    </location>
</feature>
<feature type="transmembrane region" description="Helical" evidence="1">
    <location>
        <begin position="6"/>
        <end position="29"/>
    </location>
</feature>
<dbReference type="Proteomes" id="UP000037237">
    <property type="component" value="Unassembled WGS sequence"/>
</dbReference>
<name>A0A0M0BUR3_9ARCH</name>
<feature type="transmembrane region" description="Helical" evidence="1">
    <location>
        <begin position="50"/>
        <end position="73"/>
    </location>
</feature>